<keyword evidence="11 12" id="KW-0119">Carbohydrate metabolism</keyword>
<evidence type="ECO:0000313" key="14">
    <source>
        <dbReference type="EMBL" id="GAA0485677.1"/>
    </source>
</evidence>
<keyword evidence="8 12" id="KW-0067">ATP-binding</keyword>
<evidence type="ECO:0000256" key="10">
    <source>
        <dbReference type="ARBA" id="ARBA00022958"/>
    </source>
</evidence>
<dbReference type="PROSITE" id="PS00584">
    <property type="entry name" value="PFKB_KINASES_2"/>
    <property type="match status" value="1"/>
</dbReference>
<feature type="binding site" evidence="12">
    <location>
        <position position="185"/>
    </location>
    <ligand>
        <name>ATP</name>
        <dbReference type="ChEBI" id="CHEBI:30616"/>
    </ligand>
</feature>
<feature type="binding site" evidence="12">
    <location>
        <position position="239"/>
    </location>
    <ligand>
        <name>K(+)</name>
        <dbReference type="ChEBI" id="CHEBI:29103"/>
    </ligand>
</feature>
<evidence type="ECO:0000256" key="6">
    <source>
        <dbReference type="ARBA" id="ARBA00022741"/>
    </source>
</evidence>
<feature type="binding site" evidence="12">
    <location>
        <begin position="41"/>
        <end position="45"/>
    </location>
    <ligand>
        <name>substrate</name>
    </ligand>
</feature>
<comment type="pathway">
    <text evidence="12">Carbohydrate metabolism; D-ribose degradation; D-ribose 5-phosphate from beta-D-ribopyranose: step 2/2.</text>
</comment>
<comment type="subcellular location">
    <subcellularLocation>
        <location evidence="12">Cytoplasm</location>
    </subcellularLocation>
</comment>
<feature type="binding site" evidence="12">
    <location>
        <position position="278"/>
    </location>
    <ligand>
        <name>K(+)</name>
        <dbReference type="ChEBI" id="CHEBI:29103"/>
    </ligand>
</feature>
<evidence type="ECO:0000313" key="15">
    <source>
        <dbReference type="Proteomes" id="UP001500880"/>
    </source>
</evidence>
<keyword evidence="12" id="KW-0963">Cytoplasm</keyword>
<accession>A0ABN1AXI9</accession>
<sequence length="308" mass="33278">MNSPKVTVVGSINMDFTVQTERMPNQGETVLGSGFATYPGGKGANQAVAAARLGAKTTMIGAVGQDIFGDQLIKNLDDNGILTDNVKPVTDAETGTAHIILSERDNRIIVNSGANFSITKEMIQAYKDVLKDSDVILLQLEIPMEAVIEAAKIGKDAGVKVVLNPAPFQPIPNELLNLVDYMTPNEYESVELMMQIEDPDSFKQKLIITKGKDGVEIYKNSHSDPLLIPAYRVEPVDTTGAGDSFNGAFAFQIGQGVPVEKACRFANAVASLSITKQGAQAGLPSMTDVESFLKEQEEMDYEKARNFE</sequence>
<evidence type="ECO:0000256" key="12">
    <source>
        <dbReference type="HAMAP-Rule" id="MF_01987"/>
    </source>
</evidence>
<organism evidence="14 15">
    <name type="scientific">Salinibacillus aidingensis</name>
    <dbReference type="NCBI Taxonomy" id="237684"/>
    <lineage>
        <taxon>Bacteria</taxon>
        <taxon>Bacillati</taxon>
        <taxon>Bacillota</taxon>
        <taxon>Bacilli</taxon>
        <taxon>Bacillales</taxon>
        <taxon>Bacillaceae</taxon>
        <taxon>Salinibacillus</taxon>
    </lineage>
</organism>
<dbReference type="RefSeq" id="WP_343838041.1">
    <property type="nucleotide sequence ID" value="NZ_BAAADO010000002.1"/>
</dbReference>
<feature type="binding site" evidence="12">
    <location>
        <position position="276"/>
    </location>
    <ligand>
        <name>K(+)</name>
        <dbReference type="ChEBI" id="CHEBI:29103"/>
    </ligand>
</feature>
<feature type="domain" description="Carbohydrate kinase PfkB" evidence="13">
    <location>
        <begin position="5"/>
        <end position="285"/>
    </location>
</feature>
<evidence type="ECO:0000256" key="11">
    <source>
        <dbReference type="ARBA" id="ARBA00023277"/>
    </source>
</evidence>
<dbReference type="Gene3D" id="3.40.1190.20">
    <property type="match status" value="1"/>
</dbReference>
<dbReference type="PANTHER" id="PTHR10584">
    <property type="entry name" value="SUGAR KINASE"/>
    <property type="match status" value="1"/>
</dbReference>
<feature type="binding site" evidence="12">
    <location>
        <position position="273"/>
    </location>
    <ligand>
        <name>K(+)</name>
        <dbReference type="ChEBI" id="CHEBI:29103"/>
    </ligand>
</feature>
<protein>
    <recommendedName>
        <fullName evidence="3 12">Ribokinase</fullName>
        <shortName evidence="12">RK</shortName>
        <ecNumber evidence="2 12">2.7.1.15</ecNumber>
    </recommendedName>
</protein>
<dbReference type="NCBIfam" id="TIGR02152">
    <property type="entry name" value="D_ribokin_bact"/>
    <property type="match status" value="1"/>
</dbReference>
<evidence type="ECO:0000256" key="1">
    <source>
        <dbReference type="ARBA" id="ARBA00005380"/>
    </source>
</evidence>
<comment type="catalytic activity">
    <reaction evidence="12">
        <text>D-ribose + ATP = D-ribose 5-phosphate + ADP + H(+)</text>
        <dbReference type="Rhea" id="RHEA:13697"/>
        <dbReference type="ChEBI" id="CHEBI:15378"/>
        <dbReference type="ChEBI" id="CHEBI:30616"/>
        <dbReference type="ChEBI" id="CHEBI:47013"/>
        <dbReference type="ChEBI" id="CHEBI:78346"/>
        <dbReference type="ChEBI" id="CHEBI:456216"/>
        <dbReference type="EC" id="2.7.1.15"/>
    </reaction>
</comment>
<comment type="cofactor">
    <cofactor evidence="12">
        <name>Mg(2+)</name>
        <dbReference type="ChEBI" id="CHEBI:18420"/>
    </cofactor>
    <text evidence="12">Requires a divalent cation, most likely magnesium in vivo, as an electrophilic catalyst to aid phosphoryl group transfer. It is the chelate of the metal and the nucleotide that is the actual substrate.</text>
</comment>
<keyword evidence="15" id="KW-1185">Reference proteome</keyword>
<feature type="binding site" evidence="12">
    <location>
        <begin position="13"/>
        <end position="15"/>
    </location>
    <ligand>
        <name>substrate</name>
    </ligand>
</feature>
<feature type="binding site" evidence="12">
    <location>
        <position position="141"/>
    </location>
    <ligand>
        <name>substrate</name>
    </ligand>
</feature>
<comment type="function">
    <text evidence="12">Catalyzes the phosphorylation of ribose at O-5 in a reaction requiring ATP and magnesium. The resulting D-ribose-5-phosphate can then be used either for sythesis of nucleotides, histidine, and tryptophan, or as a component of the pentose phosphate pathway.</text>
</comment>
<reference evidence="14 15" key="1">
    <citation type="journal article" date="2019" name="Int. J. Syst. Evol. Microbiol.">
        <title>The Global Catalogue of Microorganisms (GCM) 10K type strain sequencing project: providing services to taxonomists for standard genome sequencing and annotation.</title>
        <authorList>
            <consortium name="The Broad Institute Genomics Platform"/>
            <consortium name="The Broad Institute Genome Sequencing Center for Infectious Disease"/>
            <person name="Wu L."/>
            <person name="Ma J."/>
        </authorList>
    </citation>
    <scope>NUCLEOTIDE SEQUENCE [LARGE SCALE GENOMIC DNA]</scope>
    <source>
        <strain evidence="14 15">JCM 12389</strain>
    </source>
</reference>
<feature type="active site" description="Proton acceptor" evidence="12">
    <location>
        <position position="243"/>
    </location>
</feature>
<dbReference type="HAMAP" id="MF_01987">
    <property type="entry name" value="Ribokinase"/>
    <property type="match status" value="1"/>
</dbReference>
<name>A0ABN1AXI9_9BACI</name>
<comment type="caution">
    <text evidence="12">Lacks conserved residue(s) required for the propagation of feature annotation.</text>
</comment>
<evidence type="ECO:0000256" key="4">
    <source>
        <dbReference type="ARBA" id="ARBA00022679"/>
    </source>
</evidence>
<comment type="caution">
    <text evidence="14">The sequence shown here is derived from an EMBL/GenBank/DDBJ whole genome shotgun (WGS) entry which is preliminary data.</text>
</comment>
<proteinExistence type="inferred from homology"/>
<dbReference type="EC" id="2.7.1.15" evidence="2 12"/>
<comment type="activity regulation">
    <text evidence="12">Activated by a monovalent cation that binds near, but not in, the active site. The most likely occupant of the site in vivo is potassium. Ion binding induces a conformational change that may alter substrate affinity.</text>
</comment>
<dbReference type="InterPro" id="IPR011877">
    <property type="entry name" value="Ribokinase"/>
</dbReference>
<dbReference type="InterPro" id="IPR029056">
    <property type="entry name" value="Ribokinase-like"/>
</dbReference>
<dbReference type="Proteomes" id="UP001500880">
    <property type="component" value="Unassembled WGS sequence"/>
</dbReference>
<dbReference type="PANTHER" id="PTHR10584:SF166">
    <property type="entry name" value="RIBOKINASE"/>
    <property type="match status" value="1"/>
</dbReference>
<feature type="binding site" evidence="12">
    <location>
        <position position="267"/>
    </location>
    <ligand>
        <name>ATP</name>
        <dbReference type="ChEBI" id="CHEBI:30616"/>
    </ligand>
</feature>
<evidence type="ECO:0000256" key="7">
    <source>
        <dbReference type="ARBA" id="ARBA00022777"/>
    </source>
</evidence>
<feature type="binding site" evidence="12">
    <location>
        <begin position="242"/>
        <end position="243"/>
    </location>
    <ligand>
        <name>ATP</name>
        <dbReference type="ChEBI" id="CHEBI:30616"/>
    </ligand>
</feature>
<dbReference type="PRINTS" id="PR00990">
    <property type="entry name" value="RIBOKINASE"/>
</dbReference>
<dbReference type="SUPFAM" id="SSF53613">
    <property type="entry name" value="Ribokinase-like"/>
    <property type="match status" value="1"/>
</dbReference>
<keyword evidence="5 12" id="KW-0479">Metal-binding</keyword>
<evidence type="ECO:0000256" key="9">
    <source>
        <dbReference type="ARBA" id="ARBA00022842"/>
    </source>
</evidence>
<dbReference type="CDD" id="cd01174">
    <property type="entry name" value="ribokinase"/>
    <property type="match status" value="1"/>
</dbReference>
<keyword evidence="10 12" id="KW-0630">Potassium</keyword>
<dbReference type="InterPro" id="IPR011611">
    <property type="entry name" value="PfkB_dom"/>
</dbReference>
<evidence type="ECO:0000259" key="13">
    <source>
        <dbReference type="Pfam" id="PF00294"/>
    </source>
</evidence>
<keyword evidence="6 12" id="KW-0547">Nucleotide-binding</keyword>
<dbReference type="Pfam" id="PF00294">
    <property type="entry name" value="PfkB"/>
    <property type="match status" value="1"/>
</dbReference>
<keyword evidence="9 12" id="KW-0460">Magnesium</keyword>
<keyword evidence="4 12" id="KW-0808">Transferase</keyword>
<comment type="similarity">
    <text evidence="12">Belongs to the carbohydrate kinase PfkB family. Ribokinase subfamily.</text>
</comment>
<dbReference type="InterPro" id="IPR002139">
    <property type="entry name" value="Ribo/fructo_kinase"/>
</dbReference>
<feature type="binding site" evidence="12">
    <location>
        <position position="243"/>
    </location>
    <ligand>
        <name>substrate</name>
    </ligand>
</feature>
<evidence type="ECO:0000256" key="3">
    <source>
        <dbReference type="ARBA" id="ARBA00016943"/>
    </source>
</evidence>
<evidence type="ECO:0000256" key="5">
    <source>
        <dbReference type="ARBA" id="ARBA00022723"/>
    </source>
</evidence>
<feature type="binding site" evidence="12">
    <location>
        <begin position="209"/>
        <end position="214"/>
    </location>
    <ligand>
        <name>ATP</name>
        <dbReference type="ChEBI" id="CHEBI:30616"/>
    </ligand>
</feature>
<gene>
    <name evidence="12 14" type="primary">rbsK</name>
    <name evidence="14" type="ORF">GCM10008986_08740</name>
</gene>
<keyword evidence="7 12" id="KW-0418">Kinase</keyword>
<feature type="binding site" evidence="12">
    <location>
        <position position="237"/>
    </location>
    <ligand>
        <name>K(+)</name>
        <dbReference type="ChEBI" id="CHEBI:29103"/>
    </ligand>
</feature>
<evidence type="ECO:0000256" key="2">
    <source>
        <dbReference type="ARBA" id="ARBA00012035"/>
    </source>
</evidence>
<evidence type="ECO:0000256" key="8">
    <source>
        <dbReference type="ARBA" id="ARBA00022840"/>
    </source>
</evidence>
<comment type="subunit">
    <text evidence="12">Homodimer.</text>
</comment>
<dbReference type="EMBL" id="BAAADO010000002">
    <property type="protein sequence ID" value="GAA0485677.1"/>
    <property type="molecule type" value="Genomic_DNA"/>
</dbReference>
<comment type="similarity">
    <text evidence="1">Belongs to the carbohydrate kinase pfkB family.</text>
</comment>
<dbReference type="InterPro" id="IPR002173">
    <property type="entry name" value="Carboh/pur_kinase_PfkB_CS"/>
</dbReference>